<evidence type="ECO:0000256" key="3">
    <source>
        <dbReference type="RuleBase" id="RU361235"/>
    </source>
</evidence>
<comment type="similarity">
    <text evidence="1 3">Belongs to the type-B carboxylesterase/lipase family.</text>
</comment>
<proteinExistence type="inferred from homology"/>
<gene>
    <name evidence="5" type="ORF">K7432_010818</name>
</gene>
<dbReference type="Pfam" id="PF00135">
    <property type="entry name" value="COesterase"/>
    <property type="match status" value="1"/>
</dbReference>
<dbReference type="EMBL" id="JASJQH010000777">
    <property type="protein sequence ID" value="KAK9762943.1"/>
    <property type="molecule type" value="Genomic_DNA"/>
</dbReference>
<organism evidence="5 6">
    <name type="scientific">Basidiobolus ranarum</name>
    <dbReference type="NCBI Taxonomy" id="34480"/>
    <lineage>
        <taxon>Eukaryota</taxon>
        <taxon>Fungi</taxon>
        <taxon>Fungi incertae sedis</taxon>
        <taxon>Zoopagomycota</taxon>
        <taxon>Entomophthoromycotina</taxon>
        <taxon>Basidiobolomycetes</taxon>
        <taxon>Basidiobolales</taxon>
        <taxon>Basidiobolaceae</taxon>
        <taxon>Basidiobolus</taxon>
    </lineage>
</organism>
<dbReference type="InterPro" id="IPR002018">
    <property type="entry name" value="CarbesteraseB"/>
</dbReference>
<keyword evidence="2 3" id="KW-0378">Hydrolase</keyword>
<sequence>MKIYTPLKTILLGCVLSPSLLAAPSVQDFGKITIISDNDLNPAIKPPNAILVSKPINATQASQACNLLGEKLSPVATWNEGLVRQLTYYQRDTPSEWFWAEHAENCTAFNPVSGQSQNEACDTELLVLCTNSANASNYLYPFDTSKQIVVNTTVGQIQGYRDNLSFRFLGIPYASQPQRFYPSTPLERLPNVNDTTSFDATKFGPACPQPDLGPSIAAEDCLNLNVYTSDIGNEVKLRPVMVYIYGGAFVTGSNSIPIYDGGHIVSRGNVVMVSINYRLGALGFLYYPQLGIKGNQGILDQQLAIKWVKDNIASFGGDPNKITIFGESAGAQSVRAHIVSPAMKGNFQAAIMQSDPVGVPFFSQKVASNAGDAILKVLKCQDYSCLQRANLTDIVEIQSALLPIIGQDVPLPLELFEPVIDGEVLPYQSDKAISSGKFNKVPLMIGTTRDEYGTFLSEQQQNISNTQSAFTSSVTIIFGANATQAVNSSSLYQVNSSDPQSALDLLARFGTAYLWTCPNRYFFHLFSPQIPTYAFQFDKGYFPQTLGFSGGYCLQDDKVCHGSDLMLVFASAIQANITSLPADTIELFQNTLDRWTAFARSVGNPNPTGSYINSTGYGRETTAKWPLYTNNSTEVLLISTPNSTTTANTLEKENCDFIEEKLGYLFMSPRWQ</sequence>
<comment type="caution">
    <text evidence="5">The sequence shown here is derived from an EMBL/GenBank/DDBJ whole genome shotgun (WGS) entry which is preliminary data.</text>
</comment>
<evidence type="ECO:0000259" key="4">
    <source>
        <dbReference type="Pfam" id="PF00135"/>
    </source>
</evidence>
<reference evidence="5 6" key="1">
    <citation type="submission" date="2023-04" db="EMBL/GenBank/DDBJ databases">
        <title>Genome of Basidiobolus ranarum AG-B5.</title>
        <authorList>
            <person name="Stajich J.E."/>
            <person name="Carter-House D."/>
            <person name="Gryganskyi A."/>
        </authorList>
    </citation>
    <scope>NUCLEOTIDE SEQUENCE [LARGE SCALE GENOMIC DNA]</scope>
    <source>
        <strain evidence="5 6">AG-B5</strain>
    </source>
</reference>
<dbReference type="EC" id="3.1.1.-" evidence="3"/>
<keyword evidence="6" id="KW-1185">Reference proteome</keyword>
<dbReference type="InterPro" id="IPR019826">
    <property type="entry name" value="Carboxylesterase_B_AS"/>
</dbReference>
<evidence type="ECO:0000313" key="5">
    <source>
        <dbReference type="EMBL" id="KAK9762943.1"/>
    </source>
</evidence>
<dbReference type="Gene3D" id="3.40.50.1820">
    <property type="entry name" value="alpha/beta hydrolase"/>
    <property type="match status" value="1"/>
</dbReference>
<dbReference type="PRINTS" id="PR00878">
    <property type="entry name" value="CHOLNESTRASE"/>
</dbReference>
<evidence type="ECO:0000313" key="6">
    <source>
        <dbReference type="Proteomes" id="UP001479436"/>
    </source>
</evidence>
<dbReference type="InterPro" id="IPR000997">
    <property type="entry name" value="Cholinesterase"/>
</dbReference>
<feature type="domain" description="Carboxylesterase type B" evidence="4">
    <location>
        <begin position="147"/>
        <end position="657"/>
    </location>
</feature>
<feature type="signal peptide" evidence="3">
    <location>
        <begin position="1"/>
        <end position="22"/>
    </location>
</feature>
<dbReference type="InterPro" id="IPR050309">
    <property type="entry name" value="Type-B_Carboxylest/Lipase"/>
</dbReference>
<dbReference type="InterPro" id="IPR029058">
    <property type="entry name" value="AB_hydrolase_fold"/>
</dbReference>
<protein>
    <recommendedName>
        <fullName evidence="3">Carboxylic ester hydrolase</fullName>
        <ecNumber evidence="3">3.1.1.-</ecNumber>
    </recommendedName>
</protein>
<dbReference type="PANTHER" id="PTHR11559">
    <property type="entry name" value="CARBOXYLESTERASE"/>
    <property type="match status" value="1"/>
</dbReference>
<evidence type="ECO:0000256" key="1">
    <source>
        <dbReference type="ARBA" id="ARBA00005964"/>
    </source>
</evidence>
<accession>A0ABR2WN39</accession>
<dbReference type="Proteomes" id="UP001479436">
    <property type="component" value="Unassembled WGS sequence"/>
</dbReference>
<feature type="chain" id="PRO_5045007316" description="Carboxylic ester hydrolase" evidence="3">
    <location>
        <begin position="23"/>
        <end position="672"/>
    </location>
</feature>
<dbReference type="PROSITE" id="PS00122">
    <property type="entry name" value="CARBOXYLESTERASE_B_1"/>
    <property type="match status" value="1"/>
</dbReference>
<dbReference type="SUPFAM" id="SSF53474">
    <property type="entry name" value="alpha/beta-Hydrolases"/>
    <property type="match status" value="1"/>
</dbReference>
<name>A0ABR2WN39_9FUNG</name>
<keyword evidence="3" id="KW-0732">Signal</keyword>
<evidence type="ECO:0000256" key="2">
    <source>
        <dbReference type="ARBA" id="ARBA00022801"/>
    </source>
</evidence>